<dbReference type="EMBL" id="LR134492">
    <property type="protein sequence ID" value="VEI63566.1"/>
    <property type="molecule type" value="Genomic_DNA"/>
</dbReference>
<name>A0A448S7D0_SERFO</name>
<protein>
    <submittedName>
        <fullName evidence="2">Glutathione-regulated potassium-efflux system ancillary protein kefF</fullName>
    </submittedName>
</protein>
<evidence type="ECO:0000313" key="3">
    <source>
        <dbReference type="Proteomes" id="UP000270487"/>
    </source>
</evidence>
<dbReference type="Gene3D" id="3.40.50.360">
    <property type="match status" value="1"/>
</dbReference>
<dbReference type="Proteomes" id="UP000270487">
    <property type="component" value="Chromosome"/>
</dbReference>
<sequence length="71" mass="8057">MGQPLQATAIYCGMKWQPYFAVHNTFTCNEPALIAAGEAYRQRLVQYLMEHSEPATEQEPSPRRCWAVTPA</sequence>
<proteinExistence type="predicted"/>
<dbReference type="InterPro" id="IPR029039">
    <property type="entry name" value="Flavoprotein-like_sf"/>
</dbReference>
<accession>A0A448S7D0</accession>
<dbReference type="SUPFAM" id="SSF52218">
    <property type="entry name" value="Flavoproteins"/>
    <property type="match status" value="1"/>
</dbReference>
<evidence type="ECO:0000256" key="1">
    <source>
        <dbReference type="SAM" id="MobiDB-lite"/>
    </source>
</evidence>
<evidence type="ECO:0000313" key="2">
    <source>
        <dbReference type="EMBL" id="VEI63566.1"/>
    </source>
</evidence>
<organism evidence="2 3">
    <name type="scientific">Serratia fonticola</name>
    <dbReference type="NCBI Taxonomy" id="47917"/>
    <lineage>
        <taxon>Bacteria</taxon>
        <taxon>Pseudomonadati</taxon>
        <taxon>Pseudomonadota</taxon>
        <taxon>Gammaproteobacteria</taxon>
        <taxon>Enterobacterales</taxon>
        <taxon>Yersiniaceae</taxon>
        <taxon>Serratia</taxon>
    </lineage>
</organism>
<reference evidence="2 3" key="1">
    <citation type="submission" date="2018-12" db="EMBL/GenBank/DDBJ databases">
        <authorList>
            <consortium name="Pathogen Informatics"/>
        </authorList>
    </citation>
    <scope>NUCLEOTIDE SEQUENCE [LARGE SCALE GENOMIC DNA]</scope>
    <source>
        <strain evidence="2 3">NCTC13193</strain>
    </source>
</reference>
<gene>
    <name evidence="2" type="primary">kefF_2</name>
    <name evidence="2" type="ORF">NCTC13193_00816</name>
</gene>
<feature type="region of interest" description="Disordered" evidence="1">
    <location>
        <begin position="52"/>
        <end position="71"/>
    </location>
</feature>
<dbReference type="AlphaFoldDB" id="A0A448S7D0"/>